<reference evidence="2 3" key="1">
    <citation type="submission" date="2024-02" db="EMBL/GenBank/DDBJ databases">
        <authorList>
            <person name="Chen Y."/>
            <person name="Shah S."/>
            <person name="Dougan E. K."/>
            <person name="Thang M."/>
            <person name="Chan C."/>
        </authorList>
    </citation>
    <scope>NUCLEOTIDE SEQUENCE [LARGE SCALE GENOMIC DNA]</scope>
</reference>
<accession>A0ABP0NMC9</accession>
<sequence>MSQSNAHEEIGETEDLLAASQEGDLPKTPSKALKRPATAKPKAQGNAKGKPKSKAKAKAKAASNMGKNKKVKDGDKPTLKRPAATAKAEPKKGQASSSKGGGCWAKALDKEGEQPEEEELEHDRSGSSLLRKSFLHIVSPTPVSIVHDKASFGSQVQRSSFEAGVDDKNAKYLNYRGSKARCKLVLVGLACFTQGSLAGYLAKLPRPGVDFKKITDEDALRKHEKNKKEYAKQRR</sequence>
<organism evidence="2 3">
    <name type="scientific">Durusdinium trenchii</name>
    <dbReference type="NCBI Taxonomy" id="1381693"/>
    <lineage>
        <taxon>Eukaryota</taxon>
        <taxon>Sar</taxon>
        <taxon>Alveolata</taxon>
        <taxon>Dinophyceae</taxon>
        <taxon>Suessiales</taxon>
        <taxon>Symbiodiniaceae</taxon>
        <taxon>Durusdinium</taxon>
    </lineage>
</organism>
<evidence type="ECO:0000313" key="3">
    <source>
        <dbReference type="Proteomes" id="UP001642464"/>
    </source>
</evidence>
<evidence type="ECO:0000256" key="1">
    <source>
        <dbReference type="SAM" id="MobiDB-lite"/>
    </source>
</evidence>
<dbReference type="Proteomes" id="UP001642464">
    <property type="component" value="Unassembled WGS sequence"/>
</dbReference>
<evidence type="ECO:0000313" key="2">
    <source>
        <dbReference type="EMBL" id="CAK9064641.1"/>
    </source>
</evidence>
<dbReference type="EMBL" id="CAXAMM010029402">
    <property type="protein sequence ID" value="CAK9064641.1"/>
    <property type="molecule type" value="Genomic_DNA"/>
</dbReference>
<name>A0ABP0NMC9_9DINO</name>
<gene>
    <name evidence="2" type="ORF">SCF082_LOCUS33241</name>
</gene>
<feature type="compositionally biased region" description="Basic and acidic residues" evidence="1">
    <location>
        <begin position="1"/>
        <end position="10"/>
    </location>
</feature>
<feature type="compositionally biased region" description="Basic residues" evidence="1">
    <location>
        <begin position="49"/>
        <end position="59"/>
    </location>
</feature>
<protein>
    <submittedName>
        <fullName evidence="2">Uncharacterized protein</fullName>
    </submittedName>
</protein>
<proteinExistence type="predicted"/>
<keyword evidence="3" id="KW-1185">Reference proteome</keyword>
<comment type="caution">
    <text evidence="2">The sequence shown here is derived from an EMBL/GenBank/DDBJ whole genome shotgun (WGS) entry which is preliminary data.</text>
</comment>
<feature type="region of interest" description="Disordered" evidence="1">
    <location>
        <begin position="1"/>
        <end position="126"/>
    </location>
</feature>